<proteinExistence type="predicted"/>
<dbReference type="GO" id="GO:1901137">
    <property type="term" value="P:carbohydrate derivative biosynthetic process"/>
    <property type="evidence" value="ECO:0007669"/>
    <property type="project" value="UniProtKB-ARBA"/>
</dbReference>
<evidence type="ECO:0000313" key="5">
    <source>
        <dbReference type="EMBL" id="NNG40088.1"/>
    </source>
</evidence>
<dbReference type="Proteomes" id="UP000557772">
    <property type="component" value="Unassembled WGS sequence"/>
</dbReference>
<evidence type="ECO:0000256" key="3">
    <source>
        <dbReference type="ARBA" id="ARBA00022679"/>
    </source>
</evidence>
<dbReference type="AlphaFoldDB" id="A0A849ALB3"/>
<feature type="domain" description="Glycosyltransferase subfamily 4-like N-terminal" evidence="4">
    <location>
        <begin position="22"/>
        <end position="170"/>
    </location>
</feature>
<dbReference type="RefSeq" id="WP_171156071.1">
    <property type="nucleotide sequence ID" value="NZ_JABENB010000002.1"/>
</dbReference>
<keyword evidence="6" id="KW-1185">Reference proteome</keyword>
<dbReference type="EMBL" id="JABENB010000002">
    <property type="protein sequence ID" value="NNG40088.1"/>
    <property type="molecule type" value="Genomic_DNA"/>
</dbReference>
<dbReference type="SUPFAM" id="SSF53756">
    <property type="entry name" value="UDP-Glycosyltransferase/glycogen phosphorylase"/>
    <property type="match status" value="1"/>
</dbReference>
<organism evidence="5 6">
    <name type="scientific">Flexivirga aerilata</name>
    <dbReference type="NCBI Taxonomy" id="1656889"/>
    <lineage>
        <taxon>Bacteria</taxon>
        <taxon>Bacillati</taxon>
        <taxon>Actinomycetota</taxon>
        <taxon>Actinomycetes</taxon>
        <taxon>Micrococcales</taxon>
        <taxon>Dermacoccaceae</taxon>
        <taxon>Flexivirga</taxon>
    </lineage>
</organism>
<evidence type="ECO:0000256" key="2">
    <source>
        <dbReference type="ARBA" id="ARBA00022676"/>
    </source>
</evidence>
<dbReference type="PANTHER" id="PTHR45947:SF3">
    <property type="entry name" value="SULFOQUINOVOSYL TRANSFERASE SQD2"/>
    <property type="match status" value="1"/>
</dbReference>
<dbReference type="Pfam" id="PF13692">
    <property type="entry name" value="Glyco_trans_1_4"/>
    <property type="match status" value="1"/>
</dbReference>
<dbReference type="Pfam" id="PF13439">
    <property type="entry name" value="Glyco_transf_4"/>
    <property type="match status" value="1"/>
</dbReference>
<reference evidence="5 6" key="1">
    <citation type="submission" date="2020-05" db="EMBL/GenBank/DDBJ databases">
        <title>Flexivirga sp. ID2601S isolated from air conditioner.</title>
        <authorList>
            <person name="Kim D.H."/>
        </authorList>
    </citation>
    <scope>NUCLEOTIDE SEQUENCE [LARGE SCALE GENOMIC DNA]</scope>
    <source>
        <strain evidence="5 6">ID2601S</strain>
    </source>
</reference>
<evidence type="ECO:0000256" key="1">
    <source>
        <dbReference type="ARBA" id="ARBA00021292"/>
    </source>
</evidence>
<dbReference type="PANTHER" id="PTHR45947">
    <property type="entry name" value="SULFOQUINOVOSYL TRANSFERASE SQD2"/>
    <property type="match status" value="1"/>
</dbReference>
<dbReference type="Gene3D" id="3.40.50.2000">
    <property type="entry name" value="Glycogen Phosphorylase B"/>
    <property type="match status" value="2"/>
</dbReference>
<keyword evidence="3 5" id="KW-0808">Transferase</keyword>
<evidence type="ECO:0000259" key="4">
    <source>
        <dbReference type="Pfam" id="PF13439"/>
    </source>
</evidence>
<keyword evidence="2" id="KW-0328">Glycosyltransferase</keyword>
<protein>
    <recommendedName>
        <fullName evidence="1">D-inositol 3-phosphate glycosyltransferase</fullName>
    </recommendedName>
</protein>
<name>A0A849ALB3_9MICO</name>
<dbReference type="GO" id="GO:0016758">
    <property type="term" value="F:hexosyltransferase activity"/>
    <property type="evidence" value="ECO:0007669"/>
    <property type="project" value="TreeGrafter"/>
</dbReference>
<dbReference type="CDD" id="cd03801">
    <property type="entry name" value="GT4_PimA-like"/>
    <property type="match status" value="1"/>
</dbReference>
<accession>A0A849ALB3</accession>
<gene>
    <name evidence="5" type="ORF">HJ588_12525</name>
</gene>
<dbReference type="InterPro" id="IPR028098">
    <property type="entry name" value="Glyco_trans_4-like_N"/>
</dbReference>
<sequence length="356" mass="39585">MTRPPLRIAMISYYLPSSSKIGVGYQVHALATALTDRGHDVTVLSECPPVEGARYHHQHIRLRGALRTFRFATRLRRVDFSSYDVLHAHGDDYWMWRRRTASHVRTLHGSCFEEARHVPGLKEKLRMLLLGGTELLASVVADRTVVVSPHTRRWTPWVRDVIPNGVDTERFRPDAAAKSAHPTILFVGTWRGRKRGAELTRIFAEQIRPAVPNAELLLVAQDAPDNLPEGVRVLGRLTDEELAAAYASAWVFCLPSSYEGFGIPYAEAMASGTPVVATPNVGARYVTEDGRSGTLAGLDDLGEALVAVLTDTPLRDRMTAAALERSRDFAMDTVLDAYEVLYRAARLPRPKGNRVR</sequence>
<evidence type="ECO:0000313" key="6">
    <source>
        <dbReference type="Proteomes" id="UP000557772"/>
    </source>
</evidence>
<comment type="caution">
    <text evidence="5">The sequence shown here is derived from an EMBL/GenBank/DDBJ whole genome shotgun (WGS) entry which is preliminary data.</text>
</comment>
<dbReference type="InterPro" id="IPR050194">
    <property type="entry name" value="Glycosyltransferase_grp1"/>
</dbReference>